<dbReference type="CDD" id="cd21134">
    <property type="entry name" value="YTH"/>
    <property type="match status" value="1"/>
</dbReference>
<feature type="region of interest" description="Disordered" evidence="2">
    <location>
        <begin position="363"/>
        <end position="459"/>
    </location>
</feature>
<name>A0A409XX02_9AGAR</name>
<feature type="compositionally biased region" description="Polar residues" evidence="2">
    <location>
        <begin position="411"/>
        <end position="420"/>
    </location>
</feature>
<feature type="domain" description="RRM" evidence="3">
    <location>
        <begin position="466"/>
        <end position="538"/>
    </location>
</feature>
<feature type="compositionally biased region" description="Low complexity" evidence="2">
    <location>
        <begin position="259"/>
        <end position="271"/>
    </location>
</feature>
<reference evidence="5 6" key="1">
    <citation type="journal article" date="2018" name="Evol. Lett.">
        <title>Horizontal gene cluster transfer increased hallucinogenic mushroom diversity.</title>
        <authorList>
            <person name="Reynolds H.T."/>
            <person name="Vijayakumar V."/>
            <person name="Gluck-Thaler E."/>
            <person name="Korotkin H.B."/>
            <person name="Matheny P.B."/>
            <person name="Slot J.C."/>
        </authorList>
    </citation>
    <scope>NUCLEOTIDE SEQUENCE [LARGE SCALE GENOMIC DNA]</scope>
    <source>
        <strain evidence="5 6">SRW20</strain>
    </source>
</reference>
<feature type="compositionally biased region" description="Basic and acidic residues" evidence="2">
    <location>
        <begin position="1002"/>
        <end position="1013"/>
    </location>
</feature>
<comment type="caution">
    <text evidence="5">The sequence shown here is derived from an EMBL/GenBank/DDBJ whole genome shotgun (WGS) entry which is preliminary data.</text>
</comment>
<dbReference type="CDD" id="cd00590">
    <property type="entry name" value="RRM_SF"/>
    <property type="match status" value="1"/>
</dbReference>
<feature type="domain" description="YTH" evidence="4">
    <location>
        <begin position="650"/>
        <end position="784"/>
    </location>
</feature>
<dbReference type="Pfam" id="PF04146">
    <property type="entry name" value="YTH"/>
    <property type="match status" value="1"/>
</dbReference>
<dbReference type="OrthoDB" id="6103986at2759"/>
<dbReference type="PANTHER" id="PTHR12357">
    <property type="entry name" value="YTH YT521-B HOMOLOGY DOMAIN-CONTAINING"/>
    <property type="match status" value="1"/>
</dbReference>
<evidence type="ECO:0000313" key="5">
    <source>
        <dbReference type="EMBL" id="PPQ95279.1"/>
    </source>
</evidence>
<dbReference type="PANTHER" id="PTHR12357:SF3">
    <property type="entry name" value="YTH DOMAIN-CONTAINING PROTEIN 1"/>
    <property type="match status" value="1"/>
</dbReference>
<dbReference type="PROSITE" id="PS50102">
    <property type="entry name" value="RRM"/>
    <property type="match status" value="1"/>
</dbReference>
<dbReference type="InParanoid" id="A0A409XX02"/>
<feature type="compositionally biased region" description="Low complexity" evidence="2">
    <location>
        <begin position="630"/>
        <end position="640"/>
    </location>
</feature>
<dbReference type="InterPro" id="IPR057720">
    <property type="entry name" value="RRM_YTH1"/>
</dbReference>
<feature type="compositionally biased region" description="Polar residues" evidence="2">
    <location>
        <begin position="1"/>
        <end position="17"/>
    </location>
</feature>
<organism evidence="5 6">
    <name type="scientific">Gymnopilus dilepis</name>
    <dbReference type="NCBI Taxonomy" id="231916"/>
    <lineage>
        <taxon>Eukaryota</taxon>
        <taxon>Fungi</taxon>
        <taxon>Dikarya</taxon>
        <taxon>Basidiomycota</taxon>
        <taxon>Agaricomycotina</taxon>
        <taxon>Agaricomycetes</taxon>
        <taxon>Agaricomycetidae</taxon>
        <taxon>Agaricales</taxon>
        <taxon>Agaricineae</taxon>
        <taxon>Hymenogastraceae</taxon>
        <taxon>Gymnopilus</taxon>
    </lineage>
</organism>
<evidence type="ECO:0000259" key="4">
    <source>
        <dbReference type="PROSITE" id="PS50882"/>
    </source>
</evidence>
<dbReference type="InterPro" id="IPR007275">
    <property type="entry name" value="YTH_domain"/>
</dbReference>
<keyword evidence="1" id="KW-0694">RNA-binding</keyword>
<dbReference type="Pfam" id="PF25701">
    <property type="entry name" value="RRM_YTH1"/>
    <property type="match status" value="1"/>
</dbReference>
<evidence type="ECO:0000259" key="3">
    <source>
        <dbReference type="PROSITE" id="PS50102"/>
    </source>
</evidence>
<dbReference type="InterPro" id="IPR012677">
    <property type="entry name" value="Nucleotide-bd_a/b_plait_sf"/>
</dbReference>
<feature type="compositionally biased region" description="Basic and acidic residues" evidence="2">
    <location>
        <begin position="572"/>
        <end position="581"/>
    </location>
</feature>
<feature type="compositionally biased region" description="Low complexity" evidence="2">
    <location>
        <begin position="725"/>
        <end position="737"/>
    </location>
</feature>
<dbReference type="GO" id="GO:1990247">
    <property type="term" value="F:N6-methyladenosine-containing RNA reader activity"/>
    <property type="evidence" value="ECO:0007669"/>
    <property type="project" value="TreeGrafter"/>
</dbReference>
<keyword evidence="6" id="KW-1185">Reference proteome</keyword>
<feature type="region of interest" description="Disordered" evidence="2">
    <location>
        <begin position="1"/>
        <end position="142"/>
    </location>
</feature>
<protein>
    <recommendedName>
        <fullName evidence="7">YTH domain-containing protein</fullName>
    </recommendedName>
</protein>
<feature type="region of interest" description="Disordered" evidence="2">
    <location>
        <begin position="298"/>
        <end position="342"/>
    </location>
</feature>
<feature type="region of interest" description="Disordered" evidence="2">
    <location>
        <begin position="224"/>
        <end position="282"/>
    </location>
</feature>
<dbReference type="SMART" id="SM00360">
    <property type="entry name" value="RRM"/>
    <property type="match status" value="1"/>
</dbReference>
<feature type="domain" description="YTH" evidence="4">
    <location>
        <begin position="827"/>
        <end position="963"/>
    </location>
</feature>
<feature type="compositionally biased region" description="Low complexity" evidence="2">
    <location>
        <begin position="582"/>
        <end position="592"/>
    </location>
</feature>
<feature type="compositionally biased region" description="Low complexity" evidence="2">
    <location>
        <begin position="311"/>
        <end position="320"/>
    </location>
</feature>
<feature type="region of interest" description="Disordered" evidence="2">
    <location>
        <begin position="572"/>
        <end position="640"/>
    </location>
</feature>
<evidence type="ECO:0000256" key="2">
    <source>
        <dbReference type="SAM" id="MobiDB-lite"/>
    </source>
</evidence>
<proteinExistence type="predicted"/>
<feature type="region of interest" description="Disordered" evidence="2">
    <location>
        <begin position="966"/>
        <end position="1013"/>
    </location>
</feature>
<evidence type="ECO:0000313" key="6">
    <source>
        <dbReference type="Proteomes" id="UP000284706"/>
    </source>
</evidence>
<feature type="region of interest" description="Disordered" evidence="2">
    <location>
        <begin position="839"/>
        <end position="910"/>
    </location>
</feature>
<dbReference type="SUPFAM" id="SSF54928">
    <property type="entry name" value="RNA-binding domain, RBD"/>
    <property type="match status" value="1"/>
</dbReference>
<dbReference type="PROSITE" id="PS50882">
    <property type="entry name" value="YTH"/>
    <property type="match status" value="2"/>
</dbReference>
<sequence length="1013" mass="109660">MVDSQFDTSPPKSTTPTAGGDSFHSALDSDKEVVLISPAHPPESPEIHDSADLATPTIRSKTLGHSGDEDEFAPRSMQGDATEGMPESSKPDHAKAGSPSHRRRPRPPLSNPPRPTGPFHSQSQPSLGHGLSSSSSSENVHARHPAAFQGSSVHYSSPTVSYSQTGGYVGQYTMPAQPSPMNMPHSPPPYPFSHTYHHPVVPDNNNMMSQNIHANYPTMLQPHAPVFPFQRHSPEGNSSSHASSFGTRNAPLYQPHQASSSPTSPHLPSSSGQTGPSYVGSTAFHSLQYPSTLSTTPYAYPTQGYPPPSPMYQSPYAPSPFTQHYTQTGDPEPQGAWYYVPHPTTNPSAQQYEPSLAFQGHYPVGYPQVGRPGVEHPYGGAGQSSSSNLPDPSSPYPNTPSHALPSRYSENRTPSDTPLVTGTGPPEVDPAAMTPSSSSSSGHPPNEKPVVRRSYHPNPPAHRSEWVMWAGNVPSDATHDELWRFFNQPNGADTHTGVLSIFLISRSSCAFVNYETEADLKAAIERFNGKPLRPNDPRCPRLVCRVRRKDDDLKAGVGGQRGMGMHIRWIKEQKGKAREGASDTSDLSTTDDPGASPTSVSERLAKAVSNLSMSSDEGRSPRRGLHVKHSSSSGSYTSTNSSFLAKNFPKRYFILKSLTQEDLDISVERGVWATQRHNEEILDQAYRTSKEVYLIFSVNKSGEFYGYARMAGPVRRGEPRVAWASRPQPSSPQSRMPEGTPIRTIFSPSDHRFVDSSPLPVDGPSSSDQSARPHATGATAVRHSAPAMLGEGYRLSSLATPSAPMSLDLGQRFQNEMRGPSGDGFKLDPTALARATRTTSGLNLGPGSGSHLPGPPSPAQEKGGSRAGGPSLRPVEEEDGDEHGEEGAQENTGAVQQPPEDDRPRGEDAWGDSFDVQWICTDRVPFHRTKHLRNPWNHDREIKISRDGTELEPSVGQRLLDEWEKLAESQPSTSAAAGKPPGGRRAASQKPSTPQAIDEESDKAAREKLSRSR</sequence>
<evidence type="ECO:0000256" key="1">
    <source>
        <dbReference type="PROSITE-ProRule" id="PRU00176"/>
    </source>
</evidence>
<feature type="compositionally biased region" description="Low complexity" evidence="2">
    <location>
        <begin position="840"/>
        <end position="852"/>
    </location>
</feature>
<feature type="compositionally biased region" description="Polar residues" evidence="2">
    <location>
        <begin position="272"/>
        <end position="282"/>
    </location>
</feature>
<feature type="compositionally biased region" description="Acidic residues" evidence="2">
    <location>
        <begin position="876"/>
        <end position="888"/>
    </location>
</feature>
<accession>A0A409XX02</accession>
<dbReference type="AlphaFoldDB" id="A0A409XX02"/>
<feature type="compositionally biased region" description="Low complexity" evidence="2">
    <location>
        <begin position="975"/>
        <end position="986"/>
    </location>
</feature>
<feature type="compositionally biased region" description="Pro residues" evidence="2">
    <location>
        <begin position="107"/>
        <end position="116"/>
    </location>
</feature>
<feature type="region of interest" description="Disordered" evidence="2">
    <location>
        <begin position="722"/>
        <end position="783"/>
    </location>
</feature>
<dbReference type="GO" id="GO:0000398">
    <property type="term" value="P:mRNA splicing, via spliceosome"/>
    <property type="evidence" value="ECO:0007669"/>
    <property type="project" value="TreeGrafter"/>
</dbReference>
<dbReference type="GO" id="GO:0000381">
    <property type="term" value="P:regulation of alternative mRNA splicing, via spliceosome"/>
    <property type="evidence" value="ECO:0007669"/>
    <property type="project" value="TreeGrafter"/>
</dbReference>
<feature type="compositionally biased region" description="Polar residues" evidence="2">
    <location>
        <begin position="235"/>
        <end position="247"/>
    </location>
</feature>
<dbReference type="InterPro" id="IPR045168">
    <property type="entry name" value="YTH_prot"/>
</dbReference>
<dbReference type="InterPro" id="IPR035979">
    <property type="entry name" value="RBD_domain_sf"/>
</dbReference>
<dbReference type="GO" id="GO:0003729">
    <property type="term" value="F:mRNA binding"/>
    <property type="evidence" value="ECO:0007669"/>
    <property type="project" value="TreeGrafter"/>
</dbReference>
<dbReference type="InterPro" id="IPR000504">
    <property type="entry name" value="RRM_dom"/>
</dbReference>
<evidence type="ECO:0008006" key="7">
    <source>
        <dbReference type="Google" id="ProtNLM"/>
    </source>
</evidence>
<dbReference type="Gene3D" id="3.30.70.330">
    <property type="match status" value="1"/>
</dbReference>
<dbReference type="Gene3D" id="3.10.590.10">
    <property type="entry name" value="ph1033 like domains"/>
    <property type="match status" value="2"/>
</dbReference>
<dbReference type="STRING" id="231916.A0A409XX02"/>
<gene>
    <name evidence="5" type="ORF">CVT26_014853</name>
</gene>
<dbReference type="EMBL" id="NHYE01001430">
    <property type="protein sequence ID" value="PPQ95279.1"/>
    <property type="molecule type" value="Genomic_DNA"/>
</dbReference>
<dbReference type="Proteomes" id="UP000284706">
    <property type="component" value="Unassembled WGS sequence"/>
</dbReference>
<feature type="compositionally biased region" description="Low complexity" evidence="2">
    <location>
        <begin position="121"/>
        <end position="137"/>
    </location>
</feature>
<dbReference type="GO" id="GO:0005654">
    <property type="term" value="C:nucleoplasm"/>
    <property type="evidence" value="ECO:0007669"/>
    <property type="project" value="TreeGrafter"/>
</dbReference>